<accession>A0A8B7CLQ1</accession>
<dbReference type="PANTHER" id="PTHR33700:SF4">
    <property type="entry name" value="MYB-LIKE PROTEIN X"/>
    <property type="match status" value="1"/>
</dbReference>
<feature type="compositionally biased region" description="Basic and acidic residues" evidence="1">
    <location>
        <begin position="66"/>
        <end position="87"/>
    </location>
</feature>
<dbReference type="RefSeq" id="XP_008801665.2">
    <property type="nucleotide sequence ID" value="XM_008803443.3"/>
</dbReference>
<feature type="compositionally biased region" description="Acidic residues" evidence="1">
    <location>
        <begin position="106"/>
        <end position="168"/>
    </location>
</feature>
<feature type="region of interest" description="Disordered" evidence="1">
    <location>
        <begin position="60"/>
        <end position="246"/>
    </location>
</feature>
<dbReference type="AlphaFoldDB" id="A0A8B7CLQ1"/>
<proteinExistence type="predicted"/>
<feature type="compositionally biased region" description="Acidic residues" evidence="1">
    <location>
        <begin position="215"/>
        <end position="227"/>
    </location>
</feature>
<dbReference type="GeneID" id="103715711"/>
<keyword evidence="2" id="KW-1185">Reference proteome</keyword>
<dbReference type="KEGG" id="pda:103715711"/>
<evidence type="ECO:0000256" key="1">
    <source>
        <dbReference type="SAM" id="MobiDB-lite"/>
    </source>
</evidence>
<protein>
    <submittedName>
        <fullName evidence="3">Uncharacterized protein DDB_G0286299-like</fullName>
    </submittedName>
</protein>
<reference evidence="3" key="1">
    <citation type="submission" date="2025-08" db="UniProtKB">
        <authorList>
            <consortium name="RefSeq"/>
        </authorList>
    </citation>
    <scope>IDENTIFICATION</scope>
    <source>
        <tissue evidence="3">Young leaves</tissue>
    </source>
</reference>
<evidence type="ECO:0000313" key="2">
    <source>
        <dbReference type="Proteomes" id="UP000228380"/>
    </source>
</evidence>
<dbReference type="PANTHER" id="PTHR33700">
    <property type="entry name" value="MYB-LIKE PROTEIN X"/>
    <property type="match status" value="1"/>
</dbReference>
<organism evidence="2 3">
    <name type="scientific">Phoenix dactylifera</name>
    <name type="common">Date palm</name>
    <dbReference type="NCBI Taxonomy" id="42345"/>
    <lineage>
        <taxon>Eukaryota</taxon>
        <taxon>Viridiplantae</taxon>
        <taxon>Streptophyta</taxon>
        <taxon>Embryophyta</taxon>
        <taxon>Tracheophyta</taxon>
        <taxon>Spermatophyta</taxon>
        <taxon>Magnoliopsida</taxon>
        <taxon>Liliopsida</taxon>
        <taxon>Arecaceae</taxon>
        <taxon>Coryphoideae</taxon>
        <taxon>Phoeniceae</taxon>
        <taxon>Phoenix</taxon>
    </lineage>
</organism>
<name>A0A8B7CLQ1_PHODC</name>
<gene>
    <name evidence="3" type="primary">LOC103715711</name>
</gene>
<feature type="compositionally biased region" description="Basic and acidic residues" evidence="1">
    <location>
        <begin position="169"/>
        <end position="193"/>
    </location>
</feature>
<dbReference type="OrthoDB" id="1928179at2759"/>
<evidence type="ECO:0000313" key="3">
    <source>
        <dbReference type="RefSeq" id="XP_008801665.2"/>
    </source>
</evidence>
<sequence>MMRQVSSRNQRSKGFRVKNVLQLCLLAAVCFWLLYQLRHSYDKKRALEEKNLGTWDKLAENQPELKFGRKDLPHGKENVSGSETHDKEEDDEEVEEQDQEARQALEDEEARGDGDDEIDEQDQERADEQEDQERADEVAEIGEELTNEEDKDGQGEETEQLDDQDPEEVFSHKAREESYRRDDVSSAVRRENQAKNSEGEDGDAGEKVMENTEEKDVDTDDMADGADDGSTGSSHSSVGAADVSKDNVTGIVLAGNETSWNDHPTMNETVIEKKGSEVGLNNSEGSLTSNQIESQANSTTASVTNNHVKAQANSTTVVSSYQTKTHSNSTMVDAVANSVPLQNETAGRDSVQNHNIKVEIEASKEDNNINLKNVVTEGQDERFNTTVGQEDTRERSSIFLSTDDKVDAIQGESTDPSHKMVMKEERDARIDLQTLPDMRDEVKRAWEMKLQSDDDLRM</sequence>
<dbReference type="Proteomes" id="UP000228380">
    <property type="component" value="Unplaced"/>
</dbReference>
<feature type="compositionally biased region" description="Basic and acidic residues" evidence="1">
    <location>
        <begin position="204"/>
        <end position="214"/>
    </location>
</feature>
<feature type="compositionally biased region" description="Acidic residues" evidence="1">
    <location>
        <begin position="88"/>
        <end position="98"/>
    </location>
</feature>
<feature type="compositionally biased region" description="Low complexity" evidence="1">
    <location>
        <begin position="228"/>
        <end position="241"/>
    </location>
</feature>